<dbReference type="OrthoDB" id="84914at2759"/>
<reference evidence="3 4" key="1">
    <citation type="submission" date="2019-03" db="EMBL/GenBank/DDBJ databases">
        <authorList>
            <person name="Gaulin E."/>
            <person name="Dumas B."/>
        </authorList>
    </citation>
    <scope>NUCLEOTIDE SEQUENCE [LARGE SCALE GENOMIC DNA]</scope>
    <source>
        <strain evidence="3">CBS 568.67</strain>
    </source>
</reference>
<keyword evidence="4" id="KW-1185">Reference proteome</keyword>
<accession>A0A485KE15</accession>
<protein>
    <submittedName>
        <fullName evidence="3">Aste57867_3679 protein</fullName>
    </submittedName>
</protein>
<organism evidence="3 4">
    <name type="scientific">Aphanomyces stellatus</name>
    <dbReference type="NCBI Taxonomy" id="120398"/>
    <lineage>
        <taxon>Eukaryota</taxon>
        <taxon>Sar</taxon>
        <taxon>Stramenopiles</taxon>
        <taxon>Oomycota</taxon>
        <taxon>Saprolegniomycetes</taxon>
        <taxon>Saprolegniales</taxon>
        <taxon>Verrucalvaceae</taxon>
        <taxon>Aphanomyces</taxon>
    </lineage>
</organism>
<evidence type="ECO:0000313" key="4">
    <source>
        <dbReference type="Proteomes" id="UP000332933"/>
    </source>
</evidence>
<dbReference type="EMBL" id="VJMH01000710">
    <property type="protein sequence ID" value="KAF0714803.1"/>
    <property type="molecule type" value="Genomic_DNA"/>
</dbReference>
<evidence type="ECO:0000313" key="3">
    <source>
        <dbReference type="EMBL" id="VFT80834.1"/>
    </source>
</evidence>
<keyword evidence="1" id="KW-0732">Signal</keyword>
<feature type="signal peptide" evidence="1">
    <location>
        <begin position="1"/>
        <end position="16"/>
    </location>
</feature>
<sequence>MRSFPLAALFVVCVSACDKHASEHVSSGAATFTCHDVSHGDSLYAINASAPLVTSSTPFRAYVFDAANVAEFSSGRSFACLNEGCGSLGTVFSSPDVLVPVRGAYSVVVVCAAFPCRVDWNVAFGLPVFVQKTAIHRQLDQANGCAATSASISTSYSDWTLAYVCYAAQAGHVWAKANEAYAMVQSTTNDKFRVMILDTANYLKYTNADSSWSCVAGTDASCGAILKGGDTFNGAFVIPQTQPYVVVVQCQNAPGYTCTFRLNFQISFVLDVAASGDELTTSKACSFLSASTRTTLNAPLLVFTCDVMAGWTFGPKYTNAPLIVSTKNDASFMVYLYTSVSNTKAFMNEGNALNCTSTSDNSCISAFSTWDYYYEVPFVLPYQGTYLLGIALDRPP</sequence>
<dbReference type="AlphaFoldDB" id="A0A485KE15"/>
<dbReference type="EMBL" id="CAADRA010000710">
    <property type="protein sequence ID" value="VFT80834.1"/>
    <property type="molecule type" value="Genomic_DNA"/>
</dbReference>
<reference evidence="2" key="2">
    <citation type="submission" date="2019-06" db="EMBL/GenBank/DDBJ databases">
        <title>Genomics analysis of Aphanomyces spp. identifies a new class of oomycete effector associated with host adaptation.</title>
        <authorList>
            <person name="Gaulin E."/>
        </authorList>
    </citation>
    <scope>NUCLEOTIDE SEQUENCE</scope>
    <source>
        <strain evidence="2">CBS 578.67</strain>
    </source>
</reference>
<gene>
    <name evidence="3" type="primary">Aste57867_3679</name>
    <name evidence="2" type="ORF">As57867_003668</name>
    <name evidence="3" type="ORF">ASTE57867_3679</name>
</gene>
<proteinExistence type="predicted"/>
<dbReference type="Proteomes" id="UP000332933">
    <property type="component" value="Unassembled WGS sequence"/>
</dbReference>
<evidence type="ECO:0000313" key="2">
    <source>
        <dbReference type="EMBL" id="KAF0714803.1"/>
    </source>
</evidence>
<feature type="chain" id="PRO_5033436739" evidence="1">
    <location>
        <begin position="17"/>
        <end position="396"/>
    </location>
</feature>
<evidence type="ECO:0000256" key="1">
    <source>
        <dbReference type="SAM" id="SignalP"/>
    </source>
</evidence>
<name>A0A485KE15_9STRA</name>